<dbReference type="Gene3D" id="3.40.50.150">
    <property type="entry name" value="Vaccinia Virus protein VP39"/>
    <property type="match status" value="1"/>
</dbReference>
<reference evidence="2 3" key="1">
    <citation type="journal article" date="2015" name="BMC Genomics">
        <title>Insights from the genome of Ophiocordyceps polyrhachis-furcata to pathogenicity and host specificity in insect fungi.</title>
        <authorList>
            <person name="Wichadakul D."/>
            <person name="Kobmoo N."/>
            <person name="Ingsriswang S."/>
            <person name="Tangphatsornruang S."/>
            <person name="Chantasingh D."/>
            <person name="Luangsa-ard J.J."/>
            <person name="Eurwilaichitr L."/>
        </authorList>
    </citation>
    <scope>NUCLEOTIDE SEQUENCE [LARGE SCALE GENOMIC DNA]</scope>
    <source>
        <strain evidence="2 3">BCC 54312</strain>
    </source>
</reference>
<dbReference type="Proteomes" id="UP000253664">
    <property type="component" value="Unassembled WGS sequence"/>
</dbReference>
<dbReference type="STRING" id="1330021.A0A367LNI9"/>
<dbReference type="SUPFAM" id="SSF53335">
    <property type="entry name" value="S-adenosyl-L-methionine-dependent methyltransferases"/>
    <property type="match status" value="1"/>
</dbReference>
<organism evidence="2 3">
    <name type="scientific">Ophiocordyceps polyrhachis-furcata BCC 54312</name>
    <dbReference type="NCBI Taxonomy" id="1330021"/>
    <lineage>
        <taxon>Eukaryota</taxon>
        <taxon>Fungi</taxon>
        <taxon>Dikarya</taxon>
        <taxon>Ascomycota</taxon>
        <taxon>Pezizomycotina</taxon>
        <taxon>Sordariomycetes</taxon>
        <taxon>Hypocreomycetidae</taxon>
        <taxon>Hypocreales</taxon>
        <taxon>Ophiocordycipitaceae</taxon>
        <taxon>Ophiocordyceps</taxon>
    </lineage>
</organism>
<accession>A0A367LNI9</accession>
<dbReference type="EMBL" id="LKCN02000001">
    <property type="protein sequence ID" value="RCI15947.1"/>
    <property type="molecule type" value="Genomic_DNA"/>
</dbReference>
<proteinExistence type="predicted"/>
<dbReference type="OrthoDB" id="66144at2759"/>
<dbReference type="Pfam" id="PF08241">
    <property type="entry name" value="Methyltransf_11"/>
    <property type="match status" value="1"/>
</dbReference>
<dbReference type="InterPro" id="IPR013216">
    <property type="entry name" value="Methyltransf_11"/>
</dbReference>
<keyword evidence="3" id="KW-1185">Reference proteome</keyword>
<dbReference type="InterPro" id="IPR029063">
    <property type="entry name" value="SAM-dependent_MTases_sf"/>
</dbReference>
<dbReference type="AlphaFoldDB" id="A0A367LNI9"/>
<dbReference type="PANTHER" id="PTHR43861">
    <property type="entry name" value="TRANS-ACONITATE 2-METHYLTRANSFERASE-RELATED"/>
    <property type="match status" value="1"/>
</dbReference>
<dbReference type="GO" id="GO:0008757">
    <property type="term" value="F:S-adenosylmethionine-dependent methyltransferase activity"/>
    <property type="evidence" value="ECO:0007669"/>
    <property type="project" value="InterPro"/>
</dbReference>
<evidence type="ECO:0000259" key="1">
    <source>
        <dbReference type="Pfam" id="PF08241"/>
    </source>
</evidence>
<dbReference type="CDD" id="cd02440">
    <property type="entry name" value="AdoMet_MTases"/>
    <property type="match status" value="1"/>
</dbReference>
<protein>
    <recommendedName>
        <fullName evidence="1">Methyltransferase type 11 domain-containing protein</fullName>
    </recommendedName>
</protein>
<evidence type="ECO:0000313" key="3">
    <source>
        <dbReference type="Proteomes" id="UP000253664"/>
    </source>
</evidence>
<gene>
    <name evidence="2" type="ORF">L249_1954</name>
</gene>
<comment type="caution">
    <text evidence="2">The sequence shown here is derived from an EMBL/GenBank/DDBJ whole genome shotgun (WGS) entry which is preliminary data.</text>
</comment>
<name>A0A367LNI9_9HYPO</name>
<sequence length="270" mass="30204">MVESKVSLGLDSKELAHFYDNNSSFHVEGGKLMLKMMGVSPGWTVYDIGCGTGLLASHVADLVRPKGRVVGLEPLQYRVDIAQSRAKDNLSFEVGDAQDLSRIPNDSVDGVYLNSVIHWVPDRMQAIREAHRVLKPGGRLGITTASADHPQPPGIIRTRVMSRERYRGYSGPVKDRPNPTEDELRDLMADAGFQEIEIMMHKSSVETRDEKAMVDFCEAYSFGNYLGHIPRDIQSDVRDEIELEFSKWRTEGGTVRMDNMLRIIAVAVKA</sequence>
<evidence type="ECO:0000313" key="2">
    <source>
        <dbReference type="EMBL" id="RCI15947.1"/>
    </source>
</evidence>
<feature type="domain" description="Methyltransferase type 11" evidence="1">
    <location>
        <begin position="47"/>
        <end position="140"/>
    </location>
</feature>